<name>A0ABT3JSE6_9XANT</name>
<dbReference type="PROSITE" id="PS50966">
    <property type="entry name" value="ZF_SWIM"/>
    <property type="match status" value="1"/>
</dbReference>
<keyword evidence="1" id="KW-0479">Metal-binding</keyword>
<gene>
    <name evidence="3" type="ORF">OK345_02700</name>
</gene>
<feature type="domain" description="SWIM-type" evidence="2">
    <location>
        <begin position="54"/>
        <end position="87"/>
    </location>
</feature>
<dbReference type="Proteomes" id="UP001209922">
    <property type="component" value="Unassembled WGS sequence"/>
</dbReference>
<sequence>MALSLQVIEALAPDQGALAAAGKLRKPSQWLSLSFDERSQTAWAECQGSGANPYRVIVDIDDHGYKCTCPSRKFPCKHSLALMWLYVETPERFVAGTPAEWVDEWQGRRRRRGNAPQDEAATAPRASLAKVAGEAEGEVAAVDDAAARQRNAAAAAKRKVQTDAAIAQGLDDLQQWLLDQLQSGLAVFVEEAPARCRRIASRLVDAKAPTLASRLDEMPSRLLALPARLRLPAAQHELGQLHLLAQAWRAEPDDADARAGVVQAPTREAILADAGTRHVAGPWRVLGTEVETRRDGMVGQSTWLRHGHDGGRFALLQDFFPASAGRRSAAFEAGQRLDMTVSFHPGRHPLRGALNTAATAAAASGEGAATPAPGDDLLRPHRHHLAQVPWAQRTPLVLGSGQVARDAEGGDWWLPEGGAAPLPLATLDEVAAWRGLRASSAVAVWNGWQATLLMLETALGEVYFHG</sequence>
<proteinExistence type="predicted"/>
<dbReference type="InterPro" id="IPR007527">
    <property type="entry name" value="Znf_SWIM"/>
</dbReference>
<dbReference type="EMBL" id="JAPCHY010000002">
    <property type="protein sequence ID" value="MCW4471414.1"/>
    <property type="molecule type" value="Genomic_DNA"/>
</dbReference>
<protein>
    <submittedName>
        <fullName evidence="3">SWIM zinc finger family protein</fullName>
    </submittedName>
</protein>
<keyword evidence="1" id="KW-0862">Zinc</keyword>
<reference evidence="3 4" key="1">
    <citation type="submission" date="2022-10" db="EMBL/GenBank/DDBJ databases">
        <title>Xanthomonas sp. H13-6.</title>
        <authorList>
            <person name="Liu X."/>
            <person name="Deng Z."/>
            <person name="Jiang Y."/>
            <person name="Yu T."/>
            <person name="Ai J."/>
        </authorList>
    </citation>
    <scope>NUCLEOTIDE SEQUENCE [LARGE SCALE GENOMIC DNA]</scope>
    <source>
        <strain evidence="3 4">H13-6</strain>
    </source>
</reference>
<comment type="caution">
    <text evidence="3">The sequence shown here is derived from an EMBL/GenBank/DDBJ whole genome shotgun (WGS) entry which is preliminary data.</text>
</comment>
<keyword evidence="4" id="KW-1185">Reference proteome</keyword>
<keyword evidence="1" id="KW-0863">Zinc-finger</keyword>
<evidence type="ECO:0000313" key="4">
    <source>
        <dbReference type="Proteomes" id="UP001209922"/>
    </source>
</evidence>
<accession>A0ABT3JSE6</accession>
<dbReference type="Pfam" id="PF04434">
    <property type="entry name" value="SWIM"/>
    <property type="match status" value="1"/>
</dbReference>
<evidence type="ECO:0000259" key="2">
    <source>
        <dbReference type="PROSITE" id="PS50966"/>
    </source>
</evidence>
<evidence type="ECO:0000313" key="3">
    <source>
        <dbReference type="EMBL" id="MCW4471414.1"/>
    </source>
</evidence>
<evidence type="ECO:0000256" key="1">
    <source>
        <dbReference type="PROSITE-ProRule" id="PRU00325"/>
    </source>
</evidence>
<organism evidence="3 4">
    <name type="scientific">Xanthomonas chitinilytica</name>
    <dbReference type="NCBI Taxonomy" id="2989819"/>
    <lineage>
        <taxon>Bacteria</taxon>
        <taxon>Pseudomonadati</taxon>
        <taxon>Pseudomonadota</taxon>
        <taxon>Gammaproteobacteria</taxon>
        <taxon>Lysobacterales</taxon>
        <taxon>Lysobacteraceae</taxon>
        <taxon>Xanthomonas</taxon>
    </lineage>
</organism>
<dbReference type="RefSeq" id="WP_265126369.1">
    <property type="nucleotide sequence ID" value="NZ_JAPCHY010000002.1"/>
</dbReference>